<organism evidence="1 2">
    <name type="scientific">Nephila pilipes</name>
    <name type="common">Giant wood spider</name>
    <name type="synonym">Nephila maculata</name>
    <dbReference type="NCBI Taxonomy" id="299642"/>
    <lineage>
        <taxon>Eukaryota</taxon>
        <taxon>Metazoa</taxon>
        <taxon>Ecdysozoa</taxon>
        <taxon>Arthropoda</taxon>
        <taxon>Chelicerata</taxon>
        <taxon>Arachnida</taxon>
        <taxon>Araneae</taxon>
        <taxon>Araneomorphae</taxon>
        <taxon>Entelegynae</taxon>
        <taxon>Araneoidea</taxon>
        <taxon>Nephilidae</taxon>
        <taxon>Nephila</taxon>
    </lineage>
</organism>
<dbReference type="EMBL" id="BMAW01089152">
    <property type="protein sequence ID" value="GFS38313.1"/>
    <property type="molecule type" value="Genomic_DNA"/>
</dbReference>
<evidence type="ECO:0000313" key="1">
    <source>
        <dbReference type="EMBL" id="GFS38313.1"/>
    </source>
</evidence>
<dbReference type="AlphaFoldDB" id="A0A8X6IAQ9"/>
<protein>
    <submittedName>
        <fullName evidence="1">Uncharacterized protein</fullName>
    </submittedName>
</protein>
<keyword evidence="2" id="KW-1185">Reference proteome</keyword>
<dbReference type="Proteomes" id="UP000887013">
    <property type="component" value="Unassembled WGS sequence"/>
</dbReference>
<gene>
    <name evidence="1" type="ORF">NPIL_111571</name>
</gene>
<proteinExistence type="predicted"/>
<dbReference type="InterPro" id="IPR005312">
    <property type="entry name" value="DUF1759"/>
</dbReference>
<sequence length="109" mass="12914">MQNQSEEDYVKIGVKVPQIVTIENYEVKQTMRLPELSLKEFDGNPREWLSSWNIFVKMHEDPKLDDLMKFLYLMQSTVPKLKARDIVERFSTTADYYSKAAEHLKNIRS</sequence>
<dbReference type="OrthoDB" id="7489123at2759"/>
<dbReference type="Pfam" id="PF03564">
    <property type="entry name" value="DUF1759"/>
    <property type="match status" value="1"/>
</dbReference>
<name>A0A8X6IAQ9_NEPPI</name>
<evidence type="ECO:0000313" key="2">
    <source>
        <dbReference type="Proteomes" id="UP000887013"/>
    </source>
</evidence>
<reference evidence="1" key="1">
    <citation type="submission" date="2020-08" db="EMBL/GenBank/DDBJ databases">
        <title>Multicomponent nature underlies the extraordinary mechanical properties of spider dragline silk.</title>
        <authorList>
            <person name="Kono N."/>
            <person name="Nakamura H."/>
            <person name="Mori M."/>
            <person name="Yoshida Y."/>
            <person name="Ohtoshi R."/>
            <person name="Malay A.D."/>
            <person name="Moran D.A.P."/>
            <person name="Tomita M."/>
            <person name="Numata K."/>
            <person name="Arakawa K."/>
        </authorList>
    </citation>
    <scope>NUCLEOTIDE SEQUENCE</scope>
</reference>
<comment type="caution">
    <text evidence="1">The sequence shown here is derived from an EMBL/GenBank/DDBJ whole genome shotgun (WGS) entry which is preliminary data.</text>
</comment>
<accession>A0A8X6IAQ9</accession>